<feature type="region of interest" description="Disordered" evidence="1">
    <location>
        <begin position="1"/>
        <end position="42"/>
    </location>
</feature>
<dbReference type="AlphaFoldDB" id="A0AAN9MQU1"/>
<comment type="caution">
    <text evidence="2">The sequence shown here is derived from an EMBL/GenBank/DDBJ whole genome shotgun (WGS) entry which is preliminary data.</text>
</comment>
<name>A0AAN9MQU1_PHACN</name>
<feature type="compositionally biased region" description="Polar residues" evidence="1">
    <location>
        <begin position="1"/>
        <end position="10"/>
    </location>
</feature>
<keyword evidence="3" id="KW-1185">Reference proteome</keyword>
<accession>A0AAN9MQU1</accession>
<evidence type="ECO:0000313" key="3">
    <source>
        <dbReference type="Proteomes" id="UP001374584"/>
    </source>
</evidence>
<dbReference type="Proteomes" id="UP001374584">
    <property type="component" value="Unassembled WGS sequence"/>
</dbReference>
<proteinExistence type="predicted"/>
<sequence>MKAPTSTTFSAFKRKISGKFRSTPPSTRQGGTPSGGSLGGAGEGNLFRVVIKGKEAGIAAEVGAHIG</sequence>
<protein>
    <submittedName>
        <fullName evidence="2">Uncharacterized protein</fullName>
    </submittedName>
</protein>
<evidence type="ECO:0000313" key="2">
    <source>
        <dbReference type="EMBL" id="KAK7356467.1"/>
    </source>
</evidence>
<organism evidence="2 3">
    <name type="scientific">Phaseolus coccineus</name>
    <name type="common">Scarlet runner bean</name>
    <name type="synonym">Phaseolus multiflorus</name>
    <dbReference type="NCBI Taxonomy" id="3886"/>
    <lineage>
        <taxon>Eukaryota</taxon>
        <taxon>Viridiplantae</taxon>
        <taxon>Streptophyta</taxon>
        <taxon>Embryophyta</taxon>
        <taxon>Tracheophyta</taxon>
        <taxon>Spermatophyta</taxon>
        <taxon>Magnoliopsida</taxon>
        <taxon>eudicotyledons</taxon>
        <taxon>Gunneridae</taxon>
        <taxon>Pentapetalae</taxon>
        <taxon>rosids</taxon>
        <taxon>fabids</taxon>
        <taxon>Fabales</taxon>
        <taxon>Fabaceae</taxon>
        <taxon>Papilionoideae</taxon>
        <taxon>50 kb inversion clade</taxon>
        <taxon>NPAAA clade</taxon>
        <taxon>indigoferoid/millettioid clade</taxon>
        <taxon>Phaseoleae</taxon>
        <taxon>Phaseolus</taxon>
    </lineage>
</organism>
<reference evidence="2 3" key="1">
    <citation type="submission" date="2024-01" db="EMBL/GenBank/DDBJ databases">
        <title>The genomes of 5 underutilized Papilionoideae crops provide insights into root nodulation and disease resistanc.</title>
        <authorList>
            <person name="Jiang F."/>
        </authorList>
    </citation>
    <scope>NUCLEOTIDE SEQUENCE [LARGE SCALE GENOMIC DNA]</scope>
    <source>
        <strain evidence="2">JINMINGXINNONG_FW02</strain>
        <tissue evidence="2">Leaves</tissue>
    </source>
</reference>
<gene>
    <name evidence="2" type="ORF">VNO80_15739</name>
</gene>
<feature type="compositionally biased region" description="Gly residues" evidence="1">
    <location>
        <begin position="32"/>
        <end position="42"/>
    </location>
</feature>
<dbReference type="EMBL" id="JAYMYR010000006">
    <property type="protein sequence ID" value="KAK7356467.1"/>
    <property type="molecule type" value="Genomic_DNA"/>
</dbReference>
<evidence type="ECO:0000256" key="1">
    <source>
        <dbReference type="SAM" id="MobiDB-lite"/>
    </source>
</evidence>